<dbReference type="EMBL" id="SRZB01000061">
    <property type="protein sequence ID" value="TGX96472.1"/>
    <property type="molecule type" value="Genomic_DNA"/>
</dbReference>
<name>A0AC61QVE0_9FIRM</name>
<proteinExistence type="predicted"/>
<protein>
    <submittedName>
        <fullName evidence="1">Uncharacterized protein</fullName>
    </submittedName>
</protein>
<accession>A0AC61QVE0</accession>
<comment type="caution">
    <text evidence="1">The sequence shown here is derived from an EMBL/GenBank/DDBJ whole genome shotgun (WGS) entry which is preliminary data.</text>
</comment>
<gene>
    <name evidence="1" type="ORF">E5357_16050</name>
</gene>
<sequence length="165" mass="19360">MENINVFLENHRIDELVTYVQHLPKSEQKETTDYLLSKLKTSSDGNSRNMLAIILSDLKCQDAVEILMELISKPELENNRGSLVYALENLECAKYYKELLPLLFKGNFEVRMQIYSVMQNIFPQLCEQEQKWCIDYVERQLEEYECILSQAYDLYENVIGGELSE</sequence>
<organism evidence="1 2">
    <name type="scientific">Hominisplanchenecus murintestinalis</name>
    <dbReference type="NCBI Taxonomy" id="2941517"/>
    <lineage>
        <taxon>Bacteria</taxon>
        <taxon>Bacillati</taxon>
        <taxon>Bacillota</taxon>
        <taxon>Clostridia</taxon>
        <taxon>Lachnospirales</taxon>
        <taxon>Lachnospiraceae</taxon>
        <taxon>Hominisplanchenecus</taxon>
    </lineage>
</organism>
<reference evidence="1" key="1">
    <citation type="submission" date="2019-04" db="EMBL/GenBank/DDBJ databases">
        <title>Microbes associate with the intestines of laboratory mice.</title>
        <authorList>
            <person name="Navarre W."/>
            <person name="Wong E."/>
            <person name="Huang K."/>
            <person name="Tropini C."/>
            <person name="Ng K."/>
            <person name="Yu B."/>
        </authorList>
    </citation>
    <scope>NUCLEOTIDE SEQUENCE</scope>
    <source>
        <strain evidence="1">NM72_1-8</strain>
    </source>
</reference>
<dbReference type="Proteomes" id="UP000307720">
    <property type="component" value="Unassembled WGS sequence"/>
</dbReference>
<keyword evidence="2" id="KW-1185">Reference proteome</keyword>
<evidence type="ECO:0000313" key="1">
    <source>
        <dbReference type="EMBL" id="TGX96472.1"/>
    </source>
</evidence>
<evidence type="ECO:0000313" key="2">
    <source>
        <dbReference type="Proteomes" id="UP000307720"/>
    </source>
</evidence>